<dbReference type="Proteomes" id="UP000550736">
    <property type="component" value="Unassembled WGS sequence"/>
</dbReference>
<organism evidence="1 2">
    <name type="scientific">Staphylococcus capitis</name>
    <dbReference type="NCBI Taxonomy" id="29388"/>
    <lineage>
        <taxon>Bacteria</taxon>
        <taxon>Bacillati</taxon>
        <taxon>Bacillota</taxon>
        <taxon>Bacilli</taxon>
        <taxon>Bacillales</taxon>
        <taxon>Staphylococcaceae</taxon>
        <taxon>Staphylococcus</taxon>
    </lineage>
</organism>
<dbReference type="RefSeq" id="WP_145375924.1">
    <property type="nucleotide sequence ID" value="NZ_CP086659.1"/>
</dbReference>
<gene>
    <name evidence="1" type="ORF">HHM13_09250</name>
</gene>
<sequence length="50" mass="5740">MCKGGESLVIDIIKTLLENPVLVVLVVPEVLKQLRKWHLGYLDRKPNNKE</sequence>
<comment type="caution">
    <text evidence="1">The sequence shown here is derived from an EMBL/GenBank/DDBJ whole genome shotgun (WGS) entry which is preliminary data.</text>
</comment>
<name>A0A848F1N7_STACP</name>
<evidence type="ECO:0000313" key="1">
    <source>
        <dbReference type="EMBL" id="NMK98276.1"/>
    </source>
</evidence>
<accession>A0A848F1N7</accession>
<protein>
    <submittedName>
        <fullName evidence="1">Uncharacterized protein</fullName>
    </submittedName>
</protein>
<dbReference type="AlphaFoldDB" id="A0A848F1N7"/>
<reference evidence="1 2" key="1">
    <citation type="submission" date="2020-04" db="EMBL/GenBank/DDBJ databases">
        <title>The Epidemiology and Molecular Characteristics of Linezolid-Resistant Staphylococcus capitis in Huashan Hospital, Shanghai.</title>
        <authorList>
            <person name="Ding L."/>
            <person name="Li P."/>
            <person name="Yang Y."/>
            <person name="Lin D."/>
            <person name="Xu X."/>
        </authorList>
    </citation>
    <scope>NUCLEOTIDE SEQUENCE [LARGE SCALE GENOMIC DNA]</scope>
    <source>
        <strain evidence="1 2">12-86</strain>
    </source>
</reference>
<proteinExistence type="predicted"/>
<dbReference type="EMBL" id="JABBLX010000034">
    <property type="protein sequence ID" value="NMK98276.1"/>
    <property type="molecule type" value="Genomic_DNA"/>
</dbReference>
<evidence type="ECO:0000313" key="2">
    <source>
        <dbReference type="Proteomes" id="UP000550736"/>
    </source>
</evidence>